<protein>
    <submittedName>
        <fullName evidence="1">Uncharacterized protein</fullName>
    </submittedName>
</protein>
<organism evidence="1 2">
    <name type="scientific">Arthrobacter alpinus</name>
    <dbReference type="NCBI Taxonomy" id="656366"/>
    <lineage>
        <taxon>Bacteria</taxon>
        <taxon>Bacillati</taxon>
        <taxon>Actinomycetota</taxon>
        <taxon>Actinomycetes</taxon>
        <taxon>Micrococcales</taxon>
        <taxon>Micrococcaceae</taxon>
        <taxon>Arthrobacter</taxon>
    </lineage>
</organism>
<dbReference type="AlphaFoldDB" id="A0A0M4RME6"/>
<dbReference type="Proteomes" id="UP000062833">
    <property type="component" value="Chromosome"/>
</dbReference>
<evidence type="ECO:0000313" key="1">
    <source>
        <dbReference type="EMBL" id="ALE91276.1"/>
    </source>
</evidence>
<accession>A0A0M4RME6</accession>
<evidence type="ECO:0000313" key="2">
    <source>
        <dbReference type="Proteomes" id="UP000062833"/>
    </source>
</evidence>
<name>A0A0M4RME6_9MICC</name>
<proteinExistence type="predicted"/>
<keyword evidence="2" id="KW-1185">Reference proteome</keyword>
<gene>
    <name evidence="1" type="ORF">AOC05_01065</name>
</gene>
<reference evidence="2" key="1">
    <citation type="submission" date="2015-09" db="EMBL/GenBank/DDBJ databases">
        <title>Complete genome of Arthrobacter alpinus strain R3.8.</title>
        <authorList>
            <person name="See-Too W.S."/>
            <person name="Chan K.G."/>
        </authorList>
    </citation>
    <scope>NUCLEOTIDE SEQUENCE [LARGE SCALE GENOMIC DNA]</scope>
    <source>
        <strain evidence="2">R3.8</strain>
    </source>
</reference>
<dbReference type="EMBL" id="CP012677">
    <property type="protein sequence ID" value="ALE91276.1"/>
    <property type="molecule type" value="Genomic_DNA"/>
</dbReference>
<dbReference type="KEGG" id="aaq:AOC05_01065"/>
<sequence length="96" mass="10416">MAALGNEFLEALQLCQAAGMASVGKIALDRTKIRANASPHEAMSYDRLTAKQKVLAEEKSRKCNGSYINSGVRQLLRRPSVSPLRSGTPPTRMRGS</sequence>
<dbReference type="PATRIC" id="fig|656366.3.peg.234"/>